<dbReference type="EMBL" id="CAXAMM010007474">
    <property type="protein sequence ID" value="CAK9014358.1"/>
    <property type="molecule type" value="Genomic_DNA"/>
</dbReference>
<reference evidence="1 2" key="1">
    <citation type="submission" date="2024-02" db="EMBL/GenBank/DDBJ databases">
        <authorList>
            <person name="Chen Y."/>
            <person name="Shah S."/>
            <person name="Dougan E. K."/>
            <person name="Thang M."/>
            <person name="Chan C."/>
        </authorList>
    </citation>
    <scope>NUCLEOTIDE SEQUENCE [LARGE SCALE GENOMIC DNA]</scope>
</reference>
<evidence type="ECO:0000313" key="2">
    <source>
        <dbReference type="Proteomes" id="UP001642464"/>
    </source>
</evidence>
<feature type="non-terminal residue" evidence="1">
    <location>
        <position position="456"/>
    </location>
</feature>
<protein>
    <submittedName>
        <fullName evidence="1">Ankyrin-3</fullName>
    </submittedName>
</protein>
<name>A0ABP0JJJ2_9DINO</name>
<accession>A0ABP0JJJ2</accession>
<comment type="caution">
    <text evidence="1">The sequence shown here is derived from an EMBL/GenBank/DDBJ whole genome shotgun (WGS) entry which is preliminary data.</text>
</comment>
<keyword evidence="2" id="KW-1185">Reference proteome</keyword>
<proteinExistence type="predicted"/>
<organism evidence="1 2">
    <name type="scientific">Durusdinium trenchii</name>
    <dbReference type="NCBI Taxonomy" id="1381693"/>
    <lineage>
        <taxon>Eukaryota</taxon>
        <taxon>Sar</taxon>
        <taxon>Alveolata</taxon>
        <taxon>Dinophyceae</taxon>
        <taxon>Suessiales</taxon>
        <taxon>Symbiodiniaceae</taxon>
        <taxon>Durusdinium</taxon>
    </lineage>
</organism>
<sequence length="456" mass="52128">MTCFNSLQSKYLICCWPKSATSDKTWEDLLKVVCWSFSALQKGYHPSHDHKGAPLKKGSPFFEKKGLPFANGYRGCIWVIMGDAEFAANCLGLPHWASANPCAECDASSSQEHLEKWFRNIEIDTQDFQRVTHEEALANPCSSNPLFHYIPGLSTKLVRGDALHIAFVHGVHSHLMGSVLHYLCYFNGPGRQVTPPQERLSVIWQAVQKAYKDLNSSTRLTNLKLTMFTNPKEPHSSHPSLSIKGSEAKHLLPALIVVCKALLKPDIFHEMCMLDCMERLQKVVDLYSEADIVLTQEEFEKVYTLGKGKTTDVQEAVLCKFLLEVVNYDSEIQIYYWEWPLRCRAHHRGLLQQDRCGLRLQNRWMQVWAEVLKRQSASQVMADQDHISQEFYQDHISKGQFQSKNRGNVNAYVMDTYDFHGLQFGWEPRGEALDISKLEQEHSGNLGMSEWSNLLS</sequence>
<gene>
    <name evidence="1" type="ORF">SCF082_LOCUS12300</name>
</gene>
<evidence type="ECO:0000313" key="1">
    <source>
        <dbReference type="EMBL" id="CAK9014358.1"/>
    </source>
</evidence>
<dbReference type="Proteomes" id="UP001642464">
    <property type="component" value="Unassembled WGS sequence"/>
</dbReference>